<dbReference type="AlphaFoldDB" id="A0A523S0R1"/>
<gene>
    <name evidence="2" type="ORF">E3J84_02825</name>
</gene>
<feature type="coiled-coil region" evidence="1">
    <location>
        <begin position="9"/>
        <end position="36"/>
    </location>
</feature>
<proteinExistence type="predicted"/>
<evidence type="ECO:0000313" key="2">
    <source>
        <dbReference type="EMBL" id="TET11451.1"/>
    </source>
</evidence>
<dbReference type="EMBL" id="SOKJ01000154">
    <property type="protein sequence ID" value="TET11451.1"/>
    <property type="molecule type" value="Genomic_DNA"/>
</dbReference>
<evidence type="ECO:0000313" key="3">
    <source>
        <dbReference type="Proteomes" id="UP000316360"/>
    </source>
</evidence>
<accession>A0A523S0R1</accession>
<reference evidence="2 3" key="1">
    <citation type="submission" date="2019-03" db="EMBL/GenBank/DDBJ databases">
        <title>Metabolic potential of uncultured bacteria and archaea associated with petroleum seepage in deep-sea sediments.</title>
        <authorList>
            <person name="Dong X."/>
            <person name="Hubert C."/>
        </authorList>
    </citation>
    <scope>NUCLEOTIDE SEQUENCE [LARGE SCALE GENOMIC DNA]</scope>
    <source>
        <strain evidence="2">E44_bin7</strain>
    </source>
</reference>
<dbReference type="Proteomes" id="UP000316360">
    <property type="component" value="Unassembled WGS sequence"/>
</dbReference>
<name>A0A523S0R1_UNCAE</name>
<organism evidence="2 3">
    <name type="scientific">Aerophobetes bacterium</name>
    <dbReference type="NCBI Taxonomy" id="2030807"/>
    <lineage>
        <taxon>Bacteria</taxon>
        <taxon>Candidatus Aerophobota</taxon>
    </lineage>
</organism>
<sequence length="66" mass="7800">MPSELEKKVEGRTRELAEANKELEAFSKELEEKVKERTFELSILYELSNTVSHALDYEKIRKNLEE</sequence>
<keyword evidence="1" id="KW-0175">Coiled coil</keyword>
<comment type="caution">
    <text evidence="2">The sequence shown here is derived from an EMBL/GenBank/DDBJ whole genome shotgun (WGS) entry which is preliminary data.</text>
</comment>
<evidence type="ECO:0000256" key="1">
    <source>
        <dbReference type="SAM" id="Coils"/>
    </source>
</evidence>
<protein>
    <submittedName>
        <fullName evidence="2">Uncharacterized protein</fullName>
    </submittedName>
</protein>